<reference evidence="2" key="1">
    <citation type="submission" date="2022-10" db="EMBL/GenBank/DDBJ databases">
        <title>Genome assembly of Pristionchus species.</title>
        <authorList>
            <person name="Yoshida K."/>
            <person name="Sommer R.J."/>
        </authorList>
    </citation>
    <scope>NUCLEOTIDE SEQUENCE [LARGE SCALE GENOMIC DNA]</scope>
    <source>
        <strain evidence="2">RS5460</strain>
    </source>
</reference>
<name>A0AAN5IDU0_9BILA</name>
<organism evidence="1 2">
    <name type="scientific">Pristionchus mayeri</name>
    <dbReference type="NCBI Taxonomy" id="1317129"/>
    <lineage>
        <taxon>Eukaryota</taxon>
        <taxon>Metazoa</taxon>
        <taxon>Ecdysozoa</taxon>
        <taxon>Nematoda</taxon>
        <taxon>Chromadorea</taxon>
        <taxon>Rhabditida</taxon>
        <taxon>Rhabditina</taxon>
        <taxon>Diplogasteromorpha</taxon>
        <taxon>Diplogasteroidea</taxon>
        <taxon>Neodiplogasteridae</taxon>
        <taxon>Pristionchus</taxon>
    </lineage>
</organism>
<dbReference type="GO" id="GO:0016491">
    <property type="term" value="F:oxidoreductase activity"/>
    <property type="evidence" value="ECO:0007669"/>
    <property type="project" value="TreeGrafter"/>
</dbReference>
<dbReference type="PANTHER" id="PTHR43544:SF35">
    <property type="entry name" value="C-FACTOR-RELATED"/>
    <property type="match status" value="1"/>
</dbReference>
<dbReference type="Gene3D" id="3.40.50.720">
    <property type="entry name" value="NAD(P)-binding Rossmann-like Domain"/>
    <property type="match status" value="1"/>
</dbReference>
<dbReference type="EMBL" id="BTRK01000006">
    <property type="protein sequence ID" value="GMR62668.1"/>
    <property type="molecule type" value="Genomic_DNA"/>
</dbReference>
<dbReference type="InterPro" id="IPR036291">
    <property type="entry name" value="NAD(P)-bd_dom_sf"/>
</dbReference>
<keyword evidence="2" id="KW-1185">Reference proteome</keyword>
<proteinExistence type="predicted"/>
<evidence type="ECO:0000313" key="2">
    <source>
        <dbReference type="Proteomes" id="UP001328107"/>
    </source>
</evidence>
<sequence>MAKHFFAVLKAAASMKGSAQIANIFSSISQLSKEDMKMINKRLSTECKSEKIRATCFCPGWVKTDTQTVDLSVEESIAPLARFILSLIEEHNGNLYSYTGDPVTIY</sequence>
<dbReference type="GO" id="GO:0005737">
    <property type="term" value="C:cytoplasm"/>
    <property type="evidence" value="ECO:0007669"/>
    <property type="project" value="TreeGrafter"/>
</dbReference>
<dbReference type="AlphaFoldDB" id="A0AAN5IDU0"/>
<accession>A0AAN5IDU0</accession>
<evidence type="ECO:0000313" key="1">
    <source>
        <dbReference type="EMBL" id="GMR62668.1"/>
    </source>
</evidence>
<dbReference type="SUPFAM" id="SSF51735">
    <property type="entry name" value="NAD(P)-binding Rossmann-fold domains"/>
    <property type="match status" value="1"/>
</dbReference>
<feature type="non-terminal residue" evidence="1">
    <location>
        <position position="106"/>
    </location>
</feature>
<protein>
    <recommendedName>
        <fullName evidence="3">Dehydrogenase</fullName>
    </recommendedName>
</protein>
<dbReference type="PANTHER" id="PTHR43544">
    <property type="entry name" value="SHORT-CHAIN DEHYDROGENASE/REDUCTASE"/>
    <property type="match status" value="1"/>
</dbReference>
<dbReference type="InterPro" id="IPR051468">
    <property type="entry name" value="Fungal_SecMetab_SDRs"/>
</dbReference>
<comment type="caution">
    <text evidence="1">The sequence shown here is derived from an EMBL/GenBank/DDBJ whole genome shotgun (WGS) entry which is preliminary data.</text>
</comment>
<dbReference type="Proteomes" id="UP001328107">
    <property type="component" value="Unassembled WGS sequence"/>
</dbReference>
<gene>
    <name evidence="1" type="ORF">PMAYCL1PPCAC_32863</name>
</gene>
<evidence type="ECO:0008006" key="3">
    <source>
        <dbReference type="Google" id="ProtNLM"/>
    </source>
</evidence>